<feature type="domain" description="Terminase large subunit gp17-like C-terminal" evidence="2">
    <location>
        <begin position="329"/>
        <end position="407"/>
    </location>
</feature>
<keyword evidence="1" id="KW-1188">Viral release from host cell</keyword>
<dbReference type="InterPro" id="IPR035421">
    <property type="entry name" value="Terminase_6C"/>
</dbReference>
<protein>
    <submittedName>
        <fullName evidence="3">PBSX family phage terminase large subunit</fullName>
    </submittedName>
</protein>
<dbReference type="InterPro" id="IPR027417">
    <property type="entry name" value="P-loop_NTPase"/>
</dbReference>
<evidence type="ECO:0000313" key="3">
    <source>
        <dbReference type="EMBL" id="MFC6315189.1"/>
    </source>
</evidence>
<dbReference type="Proteomes" id="UP001596310">
    <property type="component" value="Unassembled WGS sequence"/>
</dbReference>
<dbReference type="Gene3D" id="3.30.420.280">
    <property type="match status" value="1"/>
</dbReference>
<dbReference type="InterPro" id="IPR006437">
    <property type="entry name" value="Phage_terminase_lsu"/>
</dbReference>
<gene>
    <name evidence="3" type="ORF">ACFQHW_06325</name>
</gene>
<dbReference type="Gene3D" id="3.40.50.300">
    <property type="entry name" value="P-loop containing nucleotide triphosphate hydrolases"/>
    <property type="match status" value="1"/>
</dbReference>
<evidence type="ECO:0000259" key="2">
    <source>
        <dbReference type="Pfam" id="PF17289"/>
    </source>
</evidence>
<keyword evidence="4" id="KW-1185">Reference proteome</keyword>
<comment type="caution">
    <text evidence="3">The sequence shown here is derived from an EMBL/GenBank/DDBJ whole genome shotgun (WGS) entry which is preliminary data.</text>
</comment>
<accession>A0ABW1UMN0</accession>
<evidence type="ECO:0000256" key="1">
    <source>
        <dbReference type="ARBA" id="ARBA00022612"/>
    </source>
</evidence>
<dbReference type="Pfam" id="PF03237">
    <property type="entry name" value="Terminase_6N"/>
    <property type="match status" value="1"/>
</dbReference>
<sequence>MKIKRATFQFKPFSDKQLQVLSWWMWPNTAKLDAIICDGSVRAGKTVVMSLSYVMWSMSEFDEQQFGMAGKTIGSLRRNVIRPLKQMLASRKYRVIDHQTDNMLEISKGGKTNYYFLFGGKDEGSQDLVQGLTAAGFFFDEVALMPESFVAQATARVSVEGGKFWFNCNPAGPYHWFKLQWIDKLKEKHALRIHFRMSDNLSLSQSIIDRYERMYTGVFYKRYILGEWVLSEGVIYDNFDEELMVEDLPAGTQFEKYYVSVDYGTLNPTVFLLWGKLGDTWYCIKEFYYSGRESSRQWTDEQYVDAMDKFVGTLKPTLIVDPSAASFITLLRSRGYKVMKANNDVLDGIRATQSAMNTGKIKFSSTLKHLFAEFSSYIWDAKAEERGEDKPVKEHDHTMDAMRYFVYMVIYRNPVAKIKKRPSWLH</sequence>
<organism evidence="3 4">
    <name type="scientific">Lapidilactobacillus achengensis</name>
    <dbReference type="NCBI Taxonomy" id="2486000"/>
    <lineage>
        <taxon>Bacteria</taxon>
        <taxon>Bacillati</taxon>
        <taxon>Bacillota</taxon>
        <taxon>Bacilli</taxon>
        <taxon>Lactobacillales</taxon>
        <taxon>Lactobacillaceae</taxon>
        <taxon>Lapidilactobacillus</taxon>
    </lineage>
</organism>
<dbReference type="Pfam" id="PF17289">
    <property type="entry name" value="Terminase_6C"/>
    <property type="match status" value="1"/>
</dbReference>
<reference evidence="4" key="1">
    <citation type="journal article" date="2019" name="Int. J. Syst. Evol. Microbiol.">
        <title>The Global Catalogue of Microorganisms (GCM) 10K type strain sequencing project: providing services to taxonomists for standard genome sequencing and annotation.</title>
        <authorList>
            <consortium name="The Broad Institute Genomics Platform"/>
            <consortium name="The Broad Institute Genome Sequencing Center for Infectious Disease"/>
            <person name="Wu L."/>
            <person name="Ma J."/>
        </authorList>
    </citation>
    <scope>NUCLEOTIDE SEQUENCE [LARGE SCALE GENOMIC DNA]</scope>
    <source>
        <strain evidence="4">CCM 8897</strain>
    </source>
</reference>
<dbReference type="RefSeq" id="WP_125598178.1">
    <property type="nucleotide sequence ID" value="NZ_JBHSSM010000016.1"/>
</dbReference>
<proteinExistence type="predicted"/>
<dbReference type="EMBL" id="JBHSSM010000016">
    <property type="protein sequence ID" value="MFC6315189.1"/>
    <property type="molecule type" value="Genomic_DNA"/>
</dbReference>
<dbReference type="NCBIfam" id="TIGR01547">
    <property type="entry name" value="phage_term_2"/>
    <property type="match status" value="1"/>
</dbReference>
<evidence type="ECO:0000313" key="4">
    <source>
        <dbReference type="Proteomes" id="UP001596310"/>
    </source>
</evidence>
<name>A0ABW1UMN0_9LACO</name>